<feature type="chain" id="PRO_5002067836" evidence="1">
    <location>
        <begin position="25"/>
        <end position="654"/>
    </location>
</feature>
<dbReference type="PIRSF" id="PIRSF016493">
    <property type="entry name" value="Glycyl_aminpptds"/>
    <property type="match status" value="1"/>
</dbReference>
<dbReference type="Gene3D" id="2.60.40.3650">
    <property type="match status" value="1"/>
</dbReference>
<feature type="signal peptide" evidence="1">
    <location>
        <begin position="1"/>
        <end position="24"/>
    </location>
</feature>
<dbReference type="SUPFAM" id="SSF55486">
    <property type="entry name" value="Metalloproteases ('zincins'), catalytic domain"/>
    <property type="match status" value="1"/>
</dbReference>
<dbReference type="AlphaFoldDB" id="A0A0B2BYY6"/>
<dbReference type="Gene3D" id="1.10.390.10">
    <property type="entry name" value="Neutral Protease Domain 2"/>
    <property type="match status" value="1"/>
</dbReference>
<evidence type="ECO:0000259" key="2">
    <source>
        <dbReference type="PROSITE" id="PS50106"/>
    </source>
</evidence>
<name>A0A0B2BYY6_9SPHN</name>
<dbReference type="InterPro" id="IPR007963">
    <property type="entry name" value="Peptidase_M61_catalytic"/>
</dbReference>
<comment type="caution">
    <text evidence="3">The sequence shown here is derived from an EMBL/GenBank/DDBJ whole genome shotgun (WGS) entry which is preliminary data.</text>
</comment>
<dbReference type="PROSITE" id="PS50106">
    <property type="entry name" value="PDZ"/>
    <property type="match status" value="1"/>
</dbReference>
<gene>
    <name evidence="3" type="ORF">PK98_13635</name>
</gene>
<dbReference type="EMBL" id="JTDN01000002">
    <property type="protein sequence ID" value="KHL24906.1"/>
    <property type="molecule type" value="Genomic_DNA"/>
</dbReference>
<dbReference type="OrthoDB" id="9778516at2"/>
<dbReference type="InterPro" id="IPR027268">
    <property type="entry name" value="Peptidase_M4/M1_CTD_sf"/>
</dbReference>
<dbReference type="RefSeq" id="WP_039097370.1">
    <property type="nucleotide sequence ID" value="NZ_JTDN01000002.1"/>
</dbReference>
<evidence type="ECO:0000313" key="4">
    <source>
        <dbReference type="Proteomes" id="UP000030988"/>
    </source>
</evidence>
<dbReference type="InterPro" id="IPR036034">
    <property type="entry name" value="PDZ_sf"/>
</dbReference>
<dbReference type="Pfam" id="PF17899">
    <property type="entry name" value="Peptidase_M61_N"/>
    <property type="match status" value="1"/>
</dbReference>
<dbReference type="InterPro" id="IPR024191">
    <property type="entry name" value="Peptidase_M61"/>
</dbReference>
<dbReference type="InterPro" id="IPR040756">
    <property type="entry name" value="Peptidase_M61_N"/>
</dbReference>
<reference evidence="3 4" key="1">
    <citation type="submission" date="2014-11" db="EMBL/GenBank/DDBJ databases">
        <title>Draft genome sequence of Kirrobacter mercurialis.</title>
        <authorList>
            <person name="Coil D.A."/>
            <person name="Eisen J.A."/>
        </authorList>
    </citation>
    <scope>NUCLEOTIDE SEQUENCE [LARGE SCALE GENOMIC DNA]</scope>
    <source>
        <strain evidence="3 4">Coronado</strain>
    </source>
</reference>
<dbReference type="MEROPS" id="M61.001"/>
<dbReference type="Proteomes" id="UP000030988">
    <property type="component" value="Unassembled WGS sequence"/>
</dbReference>
<accession>A0A0B2BYY6</accession>
<dbReference type="STRING" id="1572751.PK98_13635"/>
<feature type="domain" description="PDZ" evidence="2">
    <location>
        <begin position="546"/>
        <end position="611"/>
    </location>
</feature>
<dbReference type="Gene3D" id="2.30.42.10">
    <property type="match status" value="1"/>
</dbReference>
<protein>
    <submittedName>
        <fullName evidence="3">Peptidase M61</fullName>
    </submittedName>
</protein>
<evidence type="ECO:0000313" key="3">
    <source>
        <dbReference type="EMBL" id="KHL24906.1"/>
    </source>
</evidence>
<dbReference type="Pfam" id="PF05299">
    <property type="entry name" value="Peptidase_M61"/>
    <property type="match status" value="1"/>
</dbReference>
<dbReference type="InterPro" id="IPR001478">
    <property type="entry name" value="PDZ"/>
</dbReference>
<evidence type="ECO:0000256" key="1">
    <source>
        <dbReference type="SAM" id="SignalP"/>
    </source>
</evidence>
<organism evidence="3 4">
    <name type="scientific">Croceibacterium mercuriale</name>
    <dbReference type="NCBI Taxonomy" id="1572751"/>
    <lineage>
        <taxon>Bacteria</taxon>
        <taxon>Pseudomonadati</taxon>
        <taxon>Pseudomonadota</taxon>
        <taxon>Alphaproteobacteria</taxon>
        <taxon>Sphingomonadales</taxon>
        <taxon>Erythrobacteraceae</taxon>
        <taxon>Croceibacterium</taxon>
    </lineage>
</organism>
<dbReference type="SUPFAM" id="SSF50156">
    <property type="entry name" value="PDZ domain-like"/>
    <property type="match status" value="1"/>
</dbReference>
<proteinExistence type="predicted"/>
<sequence>MIHSFSRAALAALLLATASQPALAQGTARSAPVAAALPAPLPDAQDVRYPGTVTLDIDATDIVRNLYRVTQTFPVQRGTDELILQLPEWLPGNHGPKGPLNQIAQISFSVDGKPVNWTRDPVEVYAFRIPLPANAREVTASFVHTSPISGQGRISMTPEMLNLQWEKMSLYPAGHYVRQILVKPTVTFPEGWTVFTALDGQTSAGGRGNRVTWDPTDYEVLVDSPVFAGEHAESWQIGRAMEMNVIADEARLLAIKPENMQTYNRLMDEAVTLFGSRPFDHYEFLLGLTDKLGGIGLEHHRSSENTYEPTTFIDWDTMGWDRNVIAHELVHSWNGKYRRPAGLWTPDYREPMRDNLLWMYEGQTQFWGLVLAARSGIQPKDVVLGAMATSAGYYSKQPGRAWRSVEDTTMDPIINSRRSRPYTSLHRDEDYYNEGALMWLEADGIIRNGTNGAKGLDDFAKIFFAAQEGDYGQRTYDFDEIADTLNQVFPHDWRAFLTLNMRTAGLPAPVEGIEAAGYRLVWKEEPNPARAGQMASTSFLDLLYSLGVNLSSSGEVTQTLWDGPAFRAGLVDGMSVVSVDGQEYSADAMKAAITAAKTSKQPIRLIVKRDETITPLEITYDGGLQYPWLEPAAEGEQALDRLLTARATAGAAMN</sequence>
<keyword evidence="4" id="KW-1185">Reference proteome</keyword>
<keyword evidence="1" id="KW-0732">Signal</keyword>